<keyword evidence="4" id="KW-0474">Menaquinone biosynthesis</keyword>
<evidence type="ECO:0000313" key="6">
    <source>
        <dbReference type="Proteomes" id="UP001431656"/>
    </source>
</evidence>
<dbReference type="EC" id="2.1.1.163" evidence="4"/>
<organism evidence="5 6">
    <name type="scientific">Brooklawnia propionicigenes</name>
    <dbReference type="NCBI Taxonomy" id="3041175"/>
    <lineage>
        <taxon>Bacteria</taxon>
        <taxon>Bacillati</taxon>
        <taxon>Actinomycetota</taxon>
        <taxon>Actinomycetes</taxon>
        <taxon>Propionibacteriales</taxon>
        <taxon>Propionibacteriaceae</taxon>
        <taxon>Brooklawnia</taxon>
    </lineage>
</organism>
<dbReference type="Gene3D" id="3.40.50.150">
    <property type="entry name" value="Vaccinia Virus protein VP39"/>
    <property type="match status" value="1"/>
</dbReference>
<proteinExistence type="inferred from homology"/>
<dbReference type="KEGG" id="broo:brsh051_21190"/>
<dbReference type="PROSITE" id="PS51608">
    <property type="entry name" value="SAM_MT_UBIE"/>
    <property type="match status" value="1"/>
</dbReference>
<name>A0AAN0K7C2_9ACTN</name>
<comment type="pathway">
    <text evidence="4">Quinol/quinone metabolism; menaquinone biosynthesis; menaquinol from 1,4-dihydroxy-2-naphthoate: step 2/2.</text>
</comment>
<dbReference type="InterPro" id="IPR004033">
    <property type="entry name" value="UbiE/COQ5_MeTrFase"/>
</dbReference>
<dbReference type="CDD" id="cd02440">
    <property type="entry name" value="AdoMet_MTases"/>
    <property type="match status" value="1"/>
</dbReference>
<dbReference type="PANTHER" id="PTHR43591:SF24">
    <property type="entry name" value="2-METHOXY-6-POLYPRENYL-1,4-BENZOQUINOL METHYLASE, MITOCHONDRIAL"/>
    <property type="match status" value="1"/>
</dbReference>
<dbReference type="NCBIfam" id="TIGR01934">
    <property type="entry name" value="MenG_MenH_UbiE"/>
    <property type="match status" value="1"/>
</dbReference>
<evidence type="ECO:0000256" key="2">
    <source>
        <dbReference type="ARBA" id="ARBA00022679"/>
    </source>
</evidence>
<comment type="similarity">
    <text evidence="4">Belongs to the class I-like SAM-binding methyltransferase superfamily. MenG/UbiE family.</text>
</comment>
<dbReference type="PROSITE" id="PS01184">
    <property type="entry name" value="UBIE_2"/>
    <property type="match status" value="1"/>
</dbReference>
<gene>
    <name evidence="4" type="primary">menG</name>
    <name evidence="5" type="ORF">brsh051_21190</name>
</gene>
<dbReference type="HAMAP" id="MF_01813">
    <property type="entry name" value="MenG_UbiE_methyltr"/>
    <property type="match status" value="1"/>
</dbReference>
<dbReference type="InterPro" id="IPR023576">
    <property type="entry name" value="UbiE/COQ5_MeTrFase_CS"/>
</dbReference>
<evidence type="ECO:0000313" key="5">
    <source>
        <dbReference type="EMBL" id="BEH02838.1"/>
    </source>
</evidence>
<comment type="catalytic activity">
    <reaction evidence="4">
        <text>a 2-demethylmenaquinol + S-adenosyl-L-methionine = a menaquinol + S-adenosyl-L-homocysteine + H(+)</text>
        <dbReference type="Rhea" id="RHEA:42640"/>
        <dbReference type="Rhea" id="RHEA-COMP:9539"/>
        <dbReference type="Rhea" id="RHEA-COMP:9563"/>
        <dbReference type="ChEBI" id="CHEBI:15378"/>
        <dbReference type="ChEBI" id="CHEBI:18151"/>
        <dbReference type="ChEBI" id="CHEBI:55437"/>
        <dbReference type="ChEBI" id="CHEBI:57856"/>
        <dbReference type="ChEBI" id="CHEBI:59789"/>
        <dbReference type="EC" id="2.1.1.163"/>
    </reaction>
</comment>
<dbReference type="Pfam" id="PF01209">
    <property type="entry name" value="Ubie_methyltran"/>
    <property type="match status" value="1"/>
</dbReference>
<comment type="function">
    <text evidence="4">Methyltransferase required for the conversion of demethylmenaquinol (DMKH2) to menaquinol (MKH2).</text>
</comment>
<feature type="binding site" evidence="4">
    <location>
        <position position="65"/>
    </location>
    <ligand>
        <name>S-adenosyl-L-methionine</name>
        <dbReference type="ChEBI" id="CHEBI:59789"/>
    </ligand>
</feature>
<dbReference type="InterPro" id="IPR029063">
    <property type="entry name" value="SAM-dependent_MTases_sf"/>
</dbReference>
<keyword evidence="1 4" id="KW-0489">Methyltransferase</keyword>
<dbReference type="GO" id="GO:0009234">
    <property type="term" value="P:menaquinone biosynthetic process"/>
    <property type="evidence" value="ECO:0007669"/>
    <property type="project" value="UniProtKB-UniRule"/>
</dbReference>
<evidence type="ECO:0000256" key="1">
    <source>
        <dbReference type="ARBA" id="ARBA00022603"/>
    </source>
</evidence>
<feature type="binding site" evidence="4">
    <location>
        <position position="47"/>
    </location>
    <ligand>
        <name>S-adenosyl-L-methionine</name>
        <dbReference type="ChEBI" id="CHEBI:59789"/>
    </ligand>
</feature>
<dbReference type="PANTHER" id="PTHR43591">
    <property type="entry name" value="METHYLTRANSFERASE"/>
    <property type="match status" value="1"/>
</dbReference>
<protein>
    <recommendedName>
        <fullName evidence="4">Demethylmenaquinone methyltransferase</fullName>
        <ecNumber evidence="4">2.1.1.163</ecNumber>
    </recommendedName>
</protein>
<evidence type="ECO:0000256" key="4">
    <source>
        <dbReference type="HAMAP-Rule" id="MF_01813"/>
    </source>
</evidence>
<dbReference type="EMBL" id="AP028056">
    <property type="protein sequence ID" value="BEH02838.1"/>
    <property type="molecule type" value="Genomic_DNA"/>
</dbReference>
<feature type="binding site" evidence="4">
    <location>
        <begin position="87"/>
        <end position="88"/>
    </location>
    <ligand>
        <name>S-adenosyl-L-methionine</name>
        <dbReference type="ChEBI" id="CHEBI:59789"/>
    </ligand>
</feature>
<keyword evidence="6" id="KW-1185">Reference proteome</keyword>
<dbReference type="SUPFAM" id="SSF53335">
    <property type="entry name" value="S-adenosyl-L-methionine-dependent methyltransferases"/>
    <property type="match status" value="1"/>
</dbReference>
<reference evidence="5" key="1">
    <citation type="journal article" date="2024" name="Int. J. Syst. Evol. Microbiol.">
        <title>Brooklawnia propionicigenes sp. nov., a facultatively anaerobic, propionate-producing bacterium isolated from a methanogenic reactor treating waste from cattle farms.</title>
        <authorList>
            <person name="Akita Y."/>
            <person name="Ueki A."/>
            <person name="Tonouchi A."/>
            <person name="Sugawara Y."/>
            <person name="Honma S."/>
            <person name="Kaku N."/>
            <person name="Ueki K."/>
        </authorList>
    </citation>
    <scope>NUCLEOTIDE SEQUENCE</scope>
    <source>
        <strain evidence="5">SH051</strain>
    </source>
</reference>
<keyword evidence="3 4" id="KW-0949">S-adenosyl-L-methionine</keyword>
<sequence>MFDDVARRYDLMNDLMTFGQVRFWRKAVLAAIAPQPGERILDLAAGTGTSSEPLARAGAIAFPTDLSLGMLTEGHHRYPDLRFVAGDALALPFADDSFDAVTISYGLRNVHDTRAGLAELLRVTRPGGRILVCEFSTPTWTPFRVAYRWYMHHVMPRFRVVSSNAPAYDYLVESILAWPDQRSLAELMTEVGWRDVQWKNLTGGIVAMHRGWVK</sequence>
<dbReference type="Proteomes" id="UP001431656">
    <property type="component" value="Chromosome"/>
</dbReference>
<keyword evidence="2 4" id="KW-0808">Transferase</keyword>
<evidence type="ECO:0000256" key="3">
    <source>
        <dbReference type="ARBA" id="ARBA00022691"/>
    </source>
</evidence>
<feature type="binding site" evidence="4">
    <location>
        <position position="104"/>
    </location>
    <ligand>
        <name>S-adenosyl-L-methionine</name>
        <dbReference type="ChEBI" id="CHEBI:59789"/>
    </ligand>
</feature>
<dbReference type="RefSeq" id="WP_286268545.1">
    <property type="nucleotide sequence ID" value="NZ_AP028056.1"/>
</dbReference>
<dbReference type="AlphaFoldDB" id="A0AAN0K7C2"/>
<accession>A0AAN0K7C2</accession>
<dbReference type="GO" id="GO:0043770">
    <property type="term" value="F:demethylmenaquinone methyltransferase activity"/>
    <property type="evidence" value="ECO:0007669"/>
    <property type="project" value="UniProtKB-UniRule"/>
</dbReference>
<dbReference type="GO" id="GO:0032259">
    <property type="term" value="P:methylation"/>
    <property type="evidence" value="ECO:0007669"/>
    <property type="project" value="UniProtKB-KW"/>
</dbReference>